<organism evidence="15 16">
    <name type="scientific">Microlunatus kandeliicorticis</name>
    <dbReference type="NCBI Taxonomy" id="1759536"/>
    <lineage>
        <taxon>Bacteria</taxon>
        <taxon>Bacillati</taxon>
        <taxon>Actinomycetota</taxon>
        <taxon>Actinomycetes</taxon>
        <taxon>Propionibacteriales</taxon>
        <taxon>Propionibacteriaceae</taxon>
        <taxon>Microlunatus</taxon>
    </lineage>
</organism>
<evidence type="ECO:0000256" key="11">
    <source>
        <dbReference type="RuleBase" id="RU361241"/>
    </source>
</evidence>
<gene>
    <name evidence="15" type="ORF">FHX74_002952</name>
</gene>
<evidence type="ECO:0000313" key="16">
    <source>
        <dbReference type="Proteomes" id="UP000523079"/>
    </source>
</evidence>
<evidence type="ECO:0000256" key="1">
    <source>
        <dbReference type="ARBA" id="ARBA00004771"/>
    </source>
</evidence>
<dbReference type="GO" id="GO:0006071">
    <property type="term" value="P:glycerol metabolic process"/>
    <property type="evidence" value="ECO:0007669"/>
    <property type="project" value="UniProtKB-KW"/>
</dbReference>
<evidence type="ECO:0000256" key="6">
    <source>
        <dbReference type="ARBA" id="ARBA00022679"/>
    </source>
</evidence>
<dbReference type="Pfam" id="PF06974">
    <property type="entry name" value="WS_DGAT_C"/>
    <property type="match status" value="1"/>
</dbReference>
<dbReference type="GO" id="GO:0051701">
    <property type="term" value="P:biological process involved in interaction with host"/>
    <property type="evidence" value="ECO:0007669"/>
    <property type="project" value="TreeGrafter"/>
</dbReference>
<dbReference type="AlphaFoldDB" id="A0A7W3IUA2"/>
<feature type="domain" description="O-acyltransferase WSD1-like N-terminal" evidence="13">
    <location>
        <begin position="5"/>
        <end position="283"/>
    </location>
</feature>
<dbReference type="SUPFAM" id="SSF52777">
    <property type="entry name" value="CoA-dependent acyltransferases"/>
    <property type="match status" value="1"/>
</dbReference>
<name>A0A7W3IUA2_9ACTN</name>
<comment type="caution">
    <text evidence="15">The sequence shown here is derived from an EMBL/GenBank/DDBJ whole genome shotgun (WGS) entry which is preliminary data.</text>
</comment>
<dbReference type="GO" id="GO:0005886">
    <property type="term" value="C:plasma membrane"/>
    <property type="evidence" value="ECO:0007669"/>
    <property type="project" value="TreeGrafter"/>
</dbReference>
<dbReference type="Pfam" id="PF03007">
    <property type="entry name" value="WS_DGAT_cat"/>
    <property type="match status" value="1"/>
</dbReference>
<dbReference type="GO" id="GO:0019432">
    <property type="term" value="P:triglyceride biosynthetic process"/>
    <property type="evidence" value="ECO:0007669"/>
    <property type="project" value="UniProtKB-UniPathway"/>
</dbReference>
<protein>
    <recommendedName>
        <fullName evidence="4 11">Diacylglycerol O-acyltransferase</fullName>
        <ecNumber evidence="4 11">2.3.1.20</ecNumber>
    </recommendedName>
</protein>
<evidence type="ECO:0000256" key="12">
    <source>
        <dbReference type="SAM" id="MobiDB-lite"/>
    </source>
</evidence>
<keyword evidence="5 11" id="KW-0444">Lipid biosynthesis</keyword>
<feature type="compositionally biased region" description="Low complexity" evidence="12">
    <location>
        <begin position="546"/>
        <end position="620"/>
    </location>
</feature>
<keyword evidence="9 11" id="KW-0012">Acyltransferase</keyword>
<evidence type="ECO:0000256" key="10">
    <source>
        <dbReference type="ARBA" id="ARBA00048109"/>
    </source>
</evidence>
<comment type="pathway">
    <text evidence="1 11">Glycerolipid metabolism; triacylglycerol biosynthesis.</text>
</comment>
<dbReference type="EMBL" id="JACGWT010000004">
    <property type="protein sequence ID" value="MBA8795324.1"/>
    <property type="molecule type" value="Genomic_DNA"/>
</dbReference>
<evidence type="ECO:0000256" key="4">
    <source>
        <dbReference type="ARBA" id="ARBA00013244"/>
    </source>
</evidence>
<keyword evidence="7 11" id="KW-0319">Glycerol metabolism</keyword>
<proteinExistence type="inferred from homology"/>
<evidence type="ECO:0000259" key="13">
    <source>
        <dbReference type="Pfam" id="PF03007"/>
    </source>
</evidence>
<evidence type="ECO:0000256" key="2">
    <source>
        <dbReference type="ARBA" id="ARBA00005189"/>
    </source>
</evidence>
<reference evidence="15 16" key="1">
    <citation type="submission" date="2020-07" db="EMBL/GenBank/DDBJ databases">
        <title>Sequencing the genomes of 1000 actinobacteria strains.</title>
        <authorList>
            <person name="Klenk H.-P."/>
        </authorList>
    </citation>
    <scope>NUCLEOTIDE SEQUENCE [LARGE SCALE GENOMIC DNA]</scope>
    <source>
        <strain evidence="15 16">DSM 100723</strain>
    </source>
</reference>
<keyword evidence="8 11" id="KW-0443">Lipid metabolism</keyword>
<dbReference type="InterPro" id="IPR014292">
    <property type="entry name" value="Acyl_transf_WS/DGAT"/>
</dbReference>
<dbReference type="Proteomes" id="UP000523079">
    <property type="component" value="Unassembled WGS sequence"/>
</dbReference>
<evidence type="ECO:0000256" key="3">
    <source>
        <dbReference type="ARBA" id="ARBA00009587"/>
    </source>
</evidence>
<dbReference type="UniPathway" id="UPA00282"/>
<dbReference type="InterPro" id="IPR004255">
    <property type="entry name" value="O-acyltransferase_WSD1_N"/>
</dbReference>
<accession>A0A7W3IUA2</accession>
<evidence type="ECO:0000256" key="9">
    <source>
        <dbReference type="ARBA" id="ARBA00023315"/>
    </source>
</evidence>
<dbReference type="InterPro" id="IPR045034">
    <property type="entry name" value="O-acyltransferase_WSD1-like"/>
</dbReference>
<dbReference type="GO" id="GO:0004144">
    <property type="term" value="F:diacylglycerol O-acyltransferase activity"/>
    <property type="evidence" value="ECO:0007669"/>
    <property type="project" value="UniProtKB-EC"/>
</dbReference>
<evidence type="ECO:0000259" key="14">
    <source>
        <dbReference type="Pfam" id="PF06974"/>
    </source>
</evidence>
<feature type="region of interest" description="Disordered" evidence="12">
    <location>
        <begin position="476"/>
        <end position="628"/>
    </location>
</feature>
<comment type="catalytic activity">
    <reaction evidence="10 11">
        <text>an acyl-CoA + a 1,2-diacyl-sn-glycerol = a triacyl-sn-glycerol + CoA</text>
        <dbReference type="Rhea" id="RHEA:10868"/>
        <dbReference type="ChEBI" id="CHEBI:17815"/>
        <dbReference type="ChEBI" id="CHEBI:57287"/>
        <dbReference type="ChEBI" id="CHEBI:58342"/>
        <dbReference type="ChEBI" id="CHEBI:64615"/>
        <dbReference type="EC" id="2.3.1.20"/>
    </reaction>
</comment>
<comment type="similarity">
    <text evidence="3 11">Belongs to the long-chain O-acyltransferase family.</text>
</comment>
<evidence type="ECO:0000313" key="15">
    <source>
        <dbReference type="EMBL" id="MBA8795324.1"/>
    </source>
</evidence>
<evidence type="ECO:0000256" key="5">
    <source>
        <dbReference type="ARBA" id="ARBA00022516"/>
    </source>
</evidence>
<sequence>MPTRLTPLEVSTLARDTAHTPAQIGTVDIFDAGPAGFDYERLISLIRDRVRYVPRYRQRIRSVPARLAGPVWADDEDFDLTFHVRRSALPRPGTREQLLQFVGRVMARRLDRSRPLWEMYLVEGLADNRFALLTKTHQCLVDGIETVDIGQVLLDAEPEPDDAADWTPGWHPAPAPTAVELVAGAVREAIADPEQALAHAQQTVSTALGVAGAVGGAVGEVVGGLATAFAPVTPGSLLRSRRPTEGPLTGPVSEQRRFATVSADLADFRAVRAEHQHTINDVVLAVIAGGLRAWLLTRGEAVPSTKRLTALVPMSVTDDDGEPSPLGSRVAPTLMSLPIGEPNPLMRLHQVGYGTQAHKDTGRAVGARSISDLAGFAPTTLHALGVRAAGGLARRQHDLLITNAPGPQLPLFAAGSRMVASYPVVPLEPNHLLAVGVTSYDGRVFLGLNADRDAIRDLDVLAQCLGDALEELVDTTARASATRQPTRKASPEARRAAARKAAARRAAAERAAVKRAAVKRALAPRPPSGRRDAPTPTAGGELPTPRRAAARQATARKAAATKKATASGATKAGTAKTGTAKTGTAKKTAKRTTTSTESRTTAKKTTTARAAKKAGAATRTTRPEEDGR</sequence>
<feature type="domain" description="O-acyltransferase WSD1 C-terminal" evidence="14">
    <location>
        <begin position="327"/>
        <end position="472"/>
    </location>
</feature>
<evidence type="ECO:0000256" key="8">
    <source>
        <dbReference type="ARBA" id="ARBA00023098"/>
    </source>
</evidence>
<dbReference type="GO" id="GO:0071731">
    <property type="term" value="P:response to nitric oxide"/>
    <property type="evidence" value="ECO:0007669"/>
    <property type="project" value="TreeGrafter"/>
</dbReference>
<keyword evidence="16" id="KW-1185">Reference proteome</keyword>
<dbReference type="PANTHER" id="PTHR31650:SF1">
    <property type="entry name" value="WAX ESTER SYNTHASE_DIACYLGLYCEROL ACYLTRANSFERASE 4-RELATED"/>
    <property type="match status" value="1"/>
</dbReference>
<dbReference type="NCBIfam" id="TIGR02946">
    <property type="entry name" value="acyl_WS_DGAT"/>
    <property type="match status" value="1"/>
</dbReference>
<dbReference type="RefSeq" id="WP_182560888.1">
    <property type="nucleotide sequence ID" value="NZ_JACGWT010000004.1"/>
</dbReference>
<comment type="pathway">
    <text evidence="2">Lipid metabolism.</text>
</comment>
<dbReference type="EC" id="2.3.1.20" evidence="4 11"/>
<evidence type="ECO:0000256" key="7">
    <source>
        <dbReference type="ARBA" id="ARBA00022798"/>
    </source>
</evidence>
<dbReference type="GO" id="GO:0001666">
    <property type="term" value="P:response to hypoxia"/>
    <property type="evidence" value="ECO:0007669"/>
    <property type="project" value="TreeGrafter"/>
</dbReference>
<keyword evidence="6 11" id="KW-0808">Transferase</keyword>
<dbReference type="PANTHER" id="PTHR31650">
    <property type="entry name" value="O-ACYLTRANSFERASE (WSD1-LIKE) FAMILY PROTEIN"/>
    <property type="match status" value="1"/>
</dbReference>
<dbReference type="InterPro" id="IPR009721">
    <property type="entry name" value="O-acyltransferase_WSD1_C"/>
</dbReference>